<name>A0A915E0U5_9BILA</name>
<dbReference type="InterPro" id="IPR036116">
    <property type="entry name" value="FN3_sf"/>
</dbReference>
<feature type="compositionally biased region" description="Basic and acidic residues" evidence="1">
    <location>
        <begin position="173"/>
        <end position="215"/>
    </location>
</feature>
<feature type="region of interest" description="Disordered" evidence="1">
    <location>
        <begin position="155"/>
        <end position="215"/>
    </location>
</feature>
<reference evidence="4" key="1">
    <citation type="submission" date="2022-11" db="UniProtKB">
        <authorList>
            <consortium name="WormBaseParasite"/>
        </authorList>
    </citation>
    <scope>IDENTIFICATION</scope>
</reference>
<feature type="domain" description="Fibronectin type-III" evidence="2">
    <location>
        <begin position="1"/>
        <end position="81"/>
    </location>
</feature>
<dbReference type="Proteomes" id="UP000887574">
    <property type="component" value="Unplaced"/>
</dbReference>
<dbReference type="AlphaFoldDB" id="A0A915E0U5"/>
<dbReference type="PANTHER" id="PTHR46957">
    <property type="entry name" value="CYTOKINE RECEPTOR"/>
    <property type="match status" value="1"/>
</dbReference>
<dbReference type="WBParaSite" id="jg25492">
    <property type="protein sequence ID" value="jg25492"/>
    <property type="gene ID" value="jg25492"/>
</dbReference>
<dbReference type="PROSITE" id="PS50853">
    <property type="entry name" value="FN3"/>
    <property type="match status" value="1"/>
</dbReference>
<dbReference type="InterPro" id="IPR050713">
    <property type="entry name" value="RTP_Phos/Ushers"/>
</dbReference>
<dbReference type="GO" id="GO:0016020">
    <property type="term" value="C:membrane"/>
    <property type="evidence" value="ECO:0007669"/>
    <property type="project" value="UniProtKB-SubCell"/>
</dbReference>
<accession>A0A915E0U5</accession>
<protein>
    <submittedName>
        <fullName evidence="4">Fibronectin type-III domain-containing protein</fullName>
    </submittedName>
</protein>
<keyword evidence="3" id="KW-1185">Reference proteome</keyword>
<dbReference type="InterPro" id="IPR013783">
    <property type="entry name" value="Ig-like_fold"/>
</dbReference>
<evidence type="ECO:0000313" key="3">
    <source>
        <dbReference type="Proteomes" id="UP000887574"/>
    </source>
</evidence>
<dbReference type="InterPro" id="IPR003961">
    <property type="entry name" value="FN3_dom"/>
</dbReference>
<dbReference type="SUPFAM" id="SSF49265">
    <property type="entry name" value="Fibronectin type III"/>
    <property type="match status" value="1"/>
</dbReference>
<dbReference type="CDD" id="cd00063">
    <property type="entry name" value="FN3"/>
    <property type="match status" value="2"/>
</dbReference>
<evidence type="ECO:0000256" key="1">
    <source>
        <dbReference type="SAM" id="MobiDB-lite"/>
    </source>
</evidence>
<organism evidence="3 4">
    <name type="scientific">Ditylenchus dipsaci</name>
    <dbReference type="NCBI Taxonomy" id="166011"/>
    <lineage>
        <taxon>Eukaryota</taxon>
        <taxon>Metazoa</taxon>
        <taxon>Ecdysozoa</taxon>
        <taxon>Nematoda</taxon>
        <taxon>Chromadorea</taxon>
        <taxon>Rhabditida</taxon>
        <taxon>Tylenchina</taxon>
        <taxon>Tylenchomorpha</taxon>
        <taxon>Sphaerularioidea</taxon>
        <taxon>Anguinidae</taxon>
        <taxon>Anguininae</taxon>
        <taxon>Ditylenchus</taxon>
    </lineage>
</organism>
<dbReference type="PANTHER" id="PTHR46957:SF3">
    <property type="entry name" value="CYTOKINE RECEPTOR"/>
    <property type="match status" value="1"/>
</dbReference>
<sequence>MDDPRNANGKLTRFGVVKCKTRESTGEIISCEKEKEVPIGMTELRLDDLDFDSDYRFKVHAYTKAGQGPPNSADAKTLPEAMQLNVDPATPELHQEGIGDDHFNVSYKESDDTDWMEKEPVGESLEVEVDGLVPGTKYDVMAVSVQKDEQGRVRKTESRVHEITTTGVSPKEPNSEKERLHGREPILPKDRAFDEYGKIDDDEKKSLTGHSRPEKVKQTQWLNSVKEILEVYRRWKLYRSI</sequence>
<proteinExistence type="predicted"/>
<evidence type="ECO:0000313" key="4">
    <source>
        <dbReference type="WBParaSite" id="jg25492"/>
    </source>
</evidence>
<dbReference type="Gene3D" id="2.60.40.10">
    <property type="entry name" value="Immunoglobulins"/>
    <property type="match status" value="2"/>
</dbReference>
<evidence type="ECO:0000259" key="2">
    <source>
        <dbReference type="PROSITE" id="PS50853"/>
    </source>
</evidence>